<feature type="transmembrane region" description="Helical" evidence="6">
    <location>
        <begin position="47"/>
        <end position="80"/>
    </location>
</feature>
<evidence type="ECO:0000256" key="5">
    <source>
        <dbReference type="ARBA" id="ARBA00023136"/>
    </source>
</evidence>
<evidence type="ECO:0000256" key="1">
    <source>
        <dbReference type="ARBA" id="ARBA00004651"/>
    </source>
</evidence>
<dbReference type="Pfam" id="PF02653">
    <property type="entry name" value="BPD_transp_2"/>
    <property type="match status" value="1"/>
</dbReference>
<feature type="transmembrane region" description="Helical" evidence="6">
    <location>
        <begin position="166"/>
        <end position="184"/>
    </location>
</feature>
<feature type="transmembrane region" description="Helical" evidence="6">
    <location>
        <begin position="92"/>
        <end position="111"/>
    </location>
</feature>
<feature type="transmembrane region" description="Helical" evidence="6">
    <location>
        <begin position="273"/>
        <end position="290"/>
    </location>
</feature>
<dbReference type="eggNOG" id="COG1172">
    <property type="taxonomic scope" value="Bacteria"/>
</dbReference>
<sequence>MNTVKKYFKEYAVVVFLAAILILMSILETDAFLSFSNLMNILDQVSVVGILTTGILFVMLSAGIDLSVGGMMAFAGVMVVRLVVSAGMPYPLAIAAVLVLCILVGMLQGYIIVSTGIFPMIGTLAMMGILSGAAYVVSQGSYLTFPADITVTFLGQGRVGPEGFQIPFAVIILEVILIIAWFILNKTYFGRYFYLVGSNIESARVSGINTRAVQIISYGISALAAGFGGVIYMSRMASGSAQISADGWEMECLTAAVIGGVSLMGGEGKVSKAFTGVLIMGVLNTSMIMLGIDAYWQKIVTGLVFLAAVCFDGIQKNIAAGAKMKIVAEKAVPAK</sequence>
<feature type="transmembrane region" description="Helical" evidence="6">
    <location>
        <begin position="215"/>
        <end position="233"/>
    </location>
</feature>
<dbReference type="GO" id="GO:0005886">
    <property type="term" value="C:plasma membrane"/>
    <property type="evidence" value="ECO:0007669"/>
    <property type="project" value="UniProtKB-SubCell"/>
</dbReference>
<evidence type="ECO:0000313" key="8">
    <source>
        <dbReference type="Proteomes" id="UP000004893"/>
    </source>
</evidence>
<evidence type="ECO:0000256" key="6">
    <source>
        <dbReference type="SAM" id="Phobius"/>
    </source>
</evidence>
<dbReference type="RefSeq" id="WP_006444871.1">
    <property type="nucleotide sequence ID" value="NZ_CP036524.1"/>
</dbReference>
<dbReference type="InterPro" id="IPR001851">
    <property type="entry name" value="ABC_transp_permease"/>
</dbReference>
<dbReference type="PANTHER" id="PTHR32196">
    <property type="entry name" value="ABC TRANSPORTER PERMEASE PROTEIN YPHD-RELATED-RELATED"/>
    <property type="match status" value="1"/>
</dbReference>
<keyword evidence="2" id="KW-1003">Cell membrane</keyword>
<evidence type="ECO:0000256" key="4">
    <source>
        <dbReference type="ARBA" id="ARBA00022989"/>
    </source>
</evidence>
<keyword evidence="3 6" id="KW-0812">Transmembrane</keyword>
<comment type="subcellular location">
    <subcellularLocation>
        <location evidence="1">Cell membrane</location>
        <topology evidence="1">Multi-pass membrane protein</topology>
    </subcellularLocation>
</comment>
<feature type="transmembrane region" description="Helical" evidence="6">
    <location>
        <begin position="117"/>
        <end position="137"/>
    </location>
</feature>
<comment type="caution">
    <text evidence="7">The sequence shown here is derived from an EMBL/GenBank/DDBJ whole genome shotgun (WGS) entry which is preliminary data.</text>
</comment>
<dbReference type="EMBL" id="ABYI02000041">
    <property type="protein sequence ID" value="EEG72522.1"/>
    <property type="molecule type" value="Genomic_DNA"/>
</dbReference>
<dbReference type="AlphaFoldDB" id="C0C5Y8"/>
<feature type="transmembrane region" description="Helical" evidence="6">
    <location>
        <begin position="7"/>
        <end position="27"/>
    </location>
</feature>
<protein>
    <submittedName>
        <fullName evidence="7">Branched-chain amino acid ABC transporter, permease protein</fullName>
    </submittedName>
</protein>
<proteinExistence type="predicted"/>
<gene>
    <name evidence="7" type="ORF">CLOHYLEM_07525</name>
</gene>
<evidence type="ECO:0000256" key="3">
    <source>
        <dbReference type="ARBA" id="ARBA00022692"/>
    </source>
</evidence>
<dbReference type="Proteomes" id="UP000004893">
    <property type="component" value="Unassembled WGS sequence"/>
</dbReference>
<dbReference type="GO" id="GO:0022857">
    <property type="term" value="F:transmembrane transporter activity"/>
    <property type="evidence" value="ECO:0007669"/>
    <property type="project" value="InterPro"/>
</dbReference>
<dbReference type="OrthoDB" id="9813906at2"/>
<organism evidence="7 8">
    <name type="scientific">[Clostridium] hylemonae DSM 15053</name>
    <dbReference type="NCBI Taxonomy" id="553973"/>
    <lineage>
        <taxon>Bacteria</taxon>
        <taxon>Bacillati</taxon>
        <taxon>Bacillota</taxon>
        <taxon>Clostridia</taxon>
        <taxon>Lachnospirales</taxon>
        <taxon>Lachnospiraceae</taxon>
    </lineage>
</organism>
<name>C0C5Y8_9FIRM</name>
<feature type="transmembrane region" description="Helical" evidence="6">
    <location>
        <begin position="296"/>
        <end position="314"/>
    </location>
</feature>
<dbReference type="CDD" id="cd06579">
    <property type="entry name" value="TM_PBP1_transp_AraH_like"/>
    <property type="match status" value="1"/>
</dbReference>
<evidence type="ECO:0000313" key="7">
    <source>
        <dbReference type="EMBL" id="EEG72522.1"/>
    </source>
</evidence>
<dbReference type="HOGENOM" id="CLU_028880_2_2_9"/>
<evidence type="ECO:0000256" key="2">
    <source>
        <dbReference type="ARBA" id="ARBA00022475"/>
    </source>
</evidence>
<dbReference type="STRING" id="553973.CLOHYLEM_07525"/>
<keyword evidence="8" id="KW-1185">Reference proteome</keyword>
<reference evidence="7" key="1">
    <citation type="submission" date="2009-02" db="EMBL/GenBank/DDBJ databases">
        <authorList>
            <person name="Fulton L."/>
            <person name="Clifton S."/>
            <person name="Fulton B."/>
            <person name="Xu J."/>
            <person name="Minx P."/>
            <person name="Pepin K.H."/>
            <person name="Johnson M."/>
            <person name="Bhonagiri V."/>
            <person name="Nash W.E."/>
            <person name="Mardis E.R."/>
            <person name="Wilson R.K."/>
        </authorList>
    </citation>
    <scope>NUCLEOTIDE SEQUENCE [LARGE SCALE GENOMIC DNA]</scope>
    <source>
        <strain evidence="7">DSM 15053</strain>
    </source>
</reference>
<reference evidence="7" key="2">
    <citation type="submission" date="2013-06" db="EMBL/GenBank/DDBJ databases">
        <title>Draft genome sequence of Clostridium hylemonae (DSM 15053).</title>
        <authorList>
            <person name="Sudarsanam P."/>
            <person name="Ley R."/>
            <person name="Guruge J."/>
            <person name="Turnbaugh P.J."/>
            <person name="Mahowald M."/>
            <person name="Liep D."/>
            <person name="Gordon J."/>
        </authorList>
    </citation>
    <scope>NUCLEOTIDE SEQUENCE</scope>
    <source>
        <strain evidence="7">DSM 15053</strain>
    </source>
</reference>
<keyword evidence="4 6" id="KW-1133">Transmembrane helix</keyword>
<keyword evidence="5 6" id="KW-0472">Membrane</keyword>
<accession>C0C5Y8</accession>